<dbReference type="AlphaFoldDB" id="A0A1M5I116"/>
<dbReference type="OrthoDB" id="9793039at2"/>
<dbReference type="PROSITE" id="PS51819">
    <property type="entry name" value="VOC"/>
    <property type="match status" value="1"/>
</dbReference>
<dbReference type="InterPro" id="IPR052164">
    <property type="entry name" value="Anthracycline_SecMetBiosynth"/>
</dbReference>
<dbReference type="SUPFAM" id="SSF54593">
    <property type="entry name" value="Glyoxalase/Bleomycin resistance protein/Dihydroxybiphenyl dioxygenase"/>
    <property type="match status" value="1"/>
</dbReference>
<evidence type="ECO:0000313" key="2">
    <source>
        <dbReference type="EMBL" id="SHG22016.1"/>
    </source>
</evidence>
<proteinExistence type="predicted"/>
<dbReference type="PANTHER" id="PTHR33993:SF14">
    <property type="entry name" value="GB|AAF24581.1"/>
    <property type="match status" value="1"/>
</dbReference>
<dbReference type="RefSeq" id="WP_073233807.1">
    <property type="nucleotide sequence ID" value="NZ_FQUQ01000004.1"/>
</dbReference>
<dbReference type="Proteomes" id="UP000184287">
    <property type="component" value="Unassembled WGS sequence"/>
</dbReference>
<accession>A0A1M5I116</accession>
<dbReference type="InterPro" id="IPR004360">
    <property type="entry name" value="Glyas_Fos-R_dOase_dom"/>
</dbReference>
<gene>
    <name evidence="2" type="ORF">SAMN04488522_104920</name>
</gene>
<dbReference type="PANTHER" id="PTHR33993">
    <property type="entry name" value="GLYOXALASE-RELATED"/>
    <property type="match status" value="1"/>
</dbReference>
<dbReference type="Pfam" id="PF00903">
    <property type="entry name" value="Glyoxalase"/>
    <property type="match status" value="1"/>
</dbReference>
<sequence length="122" mass="13397">MSKTGKILWQDLTVEHAEKVKDFYTEVVGWTFSAVSQGSYDDYNIISTSDNEVVAGICHKRGALSDFPSQWLNYVIVEDVDACVEKCNASGGKVVLGPALMGKQKYIVIQDPAGAYLALMEE</sequence>
<dbReference type="STRING" id="288992.SAMN04488522_104920"/>
<evidence type="ECO:0000259" key="1">
    <source>
        <dbReference type="PROSITE" id="PS51819"/>
    </source>
</evidence>
<name>A0A1M5I116_9SPHI</name>
<evidence type="ECO:0000313" key="3">
    <source>
        <dbReference type="Proteomes" id="UP000184287"/>
    </source>
</evidence>
<dbReference type="InterPro" id="IPR037523">
    <property type="entry name" value="VOC_core"/>
</dbReference>
<reference evidence="3" key="1">
    <citation type="submission" date="2016-11" db="EMBL/GenBank/DDBJ databases">
        <authorList>
            <person name="Varghese N."/>
            <person name="Submissions S."/>
        </authorList>
    </citation>
    <scope>NUCLEOTIDE SEQUENCE [LARGE SCALE GENOMIC DNA]</scope>
    <source>
        <strain evidence="3">DSM 16990</strain>
    </source>
</reference>
<protein>
    <recommendedName>
        <fullName evidence="1">VOC domain-containing protein</fullName>
    </recommendedName>
</protein>
<dbReference type="InterPro" id="IPR029068">
    <property type="entry name" value="Glyas_Bleomycin-R_OHBP_Dase"/>
</dbReference>
<feature type="domain" description="VOC" evidence="1">
    <location>
        <begin position="6"/>
        <end position="122"/>
    </location>
</feature>
<dbReference type="CDD" id="cd07247">
    <property type="entry name" value="SgaA_N_like"/>
    <property type="match status" value="1"/>
</dbReference>
<keyword evidence="3" id="KW-1185">Reference proteome</keyword>
<dbReference type="EMBL" id="FQUQ01000004">
    <property type="protein sequence ID" value="SHG22016.1"/>
    <property type="molecule type" value="Genomic_DNA"/>
</dbReference>
<dbReference type="Gene3D" id="3.10.180.10">
    <property type="entry name" value="2,3-Dihydroxybiphenyl 1,2-Dioxygenase, domain 1"/>
    <property type="match status" value="1"/>
</dbReference>
<organism evidence="2 3">
    <name type="scientific">Pedobacter caeni</name>
    <dbReference type="NCBI Taxonomy" id="288992"/>
    <lineage>
        <taxon>Bacteria</taxon>
        <taxon>Pseudomonadati</taxon>
        <taxon>Bacteroidota</taxon>
        <taxon>Sphingobacteriia</taxon>
        <taxon>Sphingobacteriales</taxon>
        <taxon>Sphingobacteriaceae</taxon>
        <taxon>Pedobacter</taxon>
    </lineage>
</organism>